<dbReference type="KEGG" id="oaa:114813898"/>
<dbReference type="AlphaFoldDB" id="A0A6I8PF97"/>
<keyword evidence="4" id="KW-1185">Reference proteome</keyword>
<keyword evidence="1" id="KW-1133">Transmembrane helix</keyword>
<dbReference type="GeneID" id="114813898"/>
<dbReference type="PANTHER" id="PTHR31965">
    <property type="entry name" value="TRANSMEMBRANE PROTEIN 42"/>
    <property type="match status" value="1"/>
</dbReference>
<dbReference type="FunCoup" id="A0A6I8PF97">
    <property type="interactions" value="37"/>
</dbReference>
<dbReference type="OrthoDB" id="5854584at2759"/>
<dbReference type="SUPFAM" id="SSF103481">
    <property type="entry name" value="Multidrug resistance efflux transporter EmrE"/>
    <property type="match status" value="1"/>
</dbReference>
<dbReference type="InterPro" id="IPR000620">
    <property type="entry name" value="EamA_dom"/>
</dbReference>
<dbReference type="GO" id="GO:0016020">
    <property type="term" value="C:membrane"/>
    <property type="evidence" value="ECO:0007669"/>
    <property type="project" value="InterPro"/>
</dbReference>
<dbReference type="Gene3D" id="1.10.3730.20">
    <property type="match status" value="1"/>
</dbReference>
<evidence type="ECO:0000313" key="4">
    <source>
        <dbReference type="Proteomes" id="UP000002279"/>
    </source>
</evidence>
<reference evidence="3" key="1">
    <citation type="submission" date="2025-08" db="UniProtKB">
        <authorList>
            <consortium name="Ensembl"/>
        </authorList>
    </citation>
    <scope>IDENTIFICATION</scope>
    <source>
        <strain evidence="3">Glennie</strain>
    </source>
</reference>
<dbReference type="GeneTree" id="ENSGT00390000012690"/>
<feature type="transmembrane region" description="Helical" evidence="1">
    <location>
        <begin position="43"/>
        <end position="64"/>
    </location>
</feature>
<dbReference type="Ensembl" id="ENSOANT00000059224.1">
    <property type="protein sequence ID" value="ENSOANP00000051407.1"/>
    <property type="gene ID" value="ENSOANG00000045633.1"/>
</dbReference>
<evidence type="ECO:0000313" key="3">
    <source>
        <dbReference type="Ensembl" id="ENSOANP00000051407.1"/>
    </source>
</evidence>
<gene>
    <name evidence="3" type="primary">TMEM42</name>
</gene>
<evidence type="ECO:0000256" key="1">
    <source>
        <dbReference type="SAM" id="Phobius"/>
    </source>
</evidence>
<dbReference type="Pfam" id="PF00892">
    <property type="entry name" value="EamA"/>
    <property type="match status" value="1"/>
</dbReference>
<organism evidence="3 4">
    <name type="scientific">Ornithorhynchus anatinus</name>
    <name type="common">Duckbill platypus</name>
    <dbReference type="NCBI Taxonomy" id="9258"/>
    <lineage>
        <taxon>Eukaryota</taxon>
        <taxon>Metazoa</taxon>
        <taxon>Chordata</taxon>
        <taxon>Craniata</taxon>
        <taxon>Vertebrata</taxon>
        <taxon>Euteleostomi</taxon>
        <taxon>Mammalia</taxon>
        <taxon>Monotremata</taxon>
        <taxon>Ornithorhynchidae</taxon>
        <taxon>Ornithorhynchus</taxon>
    </lineage>
</organism>
<accession>A0A6I8PF97</accession>
<reference evidence="3" key="2">
    <citation type="submission" date="2025-09" db="UniProtKB">
        <authorList>
            <consortium name="Ensembl"/>
        </authorList>
    </citation>
    <scope>IDENTIFICATION</scope>
    <source>
        <strain evidence="3">Glennie</strain>
    </source>
</reference>
<dbReference type="InterPro" id="IPR037185">
    <property type="entry name" value="EmrE-like"/>
</dbReference>
<dbReference type="CTD" id="131616"/>
<dbReference type="InterPro" id="IPR039632">
    <property type="entry name" value="TMEM42"/>
</dbReference>
<feature type="transmembrane region" description="Helical" evidence="1">
    <location>
        <begin position="76"/>
        <end position="97"/>
    </location>
</feature>
<sequence length="137" mass="14313">MLGGARAAAAARASGLAGLFAALAATLAKLAVGAGVRDRAQPPLLRIVCAIFIFVSNSLMWTFYAKGLNLASSSAMVSIMTTTANFLATAFFGYLLYGETRAVMWWVGIGMTICGLLLLQTDVSCAEGGRAAKRKEN</sequence>
<protein>
    <submittedName>
        <fullName evidence="3">Transmembrane protein 42</fullName>
    </submittedName>
</protein>
<dbReference type="RefSeq" id="XP_028927228.1">
    <property type="nucleotide sequence ID" value="XM_029071395.1"/>
</dbReference>
<keyword evidence="1" id="KW-0472">Membrane</keyword>
<keyword evidence="1" id="KW-0812">Transmembrane</keyword>
<dbReference type="OMA" id="GSAACDW"/>
<dbReference type="InParanoid" id="A0A6I8PF97"/>
<feature type="transmembrane region" description="Helical" evidence="1">
    <location>
        <begin position="103"/>
        <end position="125"/>
    </location>
</feature>
<dbReference type="Bgee" id="ENSOANG00000045633">
    <property type="expression patterns" value="Expressed in adult mammalian kidney and 7 other cell types or tissues"/>
</dbReference>
<proteinExistence type="predicted"/>
<evidence type="ECO:0000259" key="2">
    <source>
        <dbReference type="Pfam" id="PF00892"/>
    </source>
</evidence>
<feature type="domain" description="EamA" evidence="2">
    <location>
        <begin position="21"/>
        <end position="119"/>
    </location>
</feature>
<dbReference type="PANTHER" id="PTHR31965:SF1">
    <property type="entry name" value="TRANSMEMBRANE PROTEIN 42"/>
    <property type="match status" value="1"/>
</dbReference>
<name>A0A6I8PF97_ORNAN</name>
<dbReference type="Proteomes" id="UP000002279">
    <property type="component" value="Unplaced"/>
</dbReference>